<comment type="caution">
    <text evidence="2">The sequence shown here is derived from an EMBL/GenBank/DDBJ whole genome shotgun (WGS) entry which is preliminary data.</text>
</comment>
<dbReference type="PROSITE" id="PS51257">
    <property type="entry name" value="PROKAR_LIPOPROTEIN"/>
    <property type="match status" value="1"/>
</dbReference>
<evidence type="ECO:0000313" key="3">
    <source>
        <dbReference type="Proteomes" id="UP000321175"/>
    </source>
</evidence>
<accession>A0ABQ0VFM8</accession>
<dbReference type="Proteomes" id="UP000321175">
    <property type="component" value="Unassembled WGS sequence"/>
</dbReference>
<keyword evidence="3" id="KW-1185">Reference proteome</keyword>
<keyword evidence="1" id="KW-0732">Signal</keyword>
<feature type="chain" id="PRO_5047085118" evidence="1">
    <location>
        <begin position="30"/>
        <end position="153"/>
    </location>
</feature>
<dbReference type="GeneID" id="61001197"/>
<dbReference type="EMBL" id="BJWA01000025">
    <property type="protein sequence ID" value="GEL81469.1"/>
    <property type="molecule type" value="Genomic_DNA"/>
</dbReference>
<evidence type="ECO:0000313" key="2">
    <source>
        <dbReference type="EMBL" id="GEL81469.1"/>
    </source>
</evidence>
<protein>
    <submittedName>
        <fullName evidence="2">Uncharacterized protein</fullName>
    </submittedName>
</protein>
<gene>
    <name evidence="2" type="ORF">EMU01_26130</name>
</gene>
<sequence>MKKKIVLTLMSLVTLAVILVGCGNNQASAANEKEDSTLLKPGTVWKDDNSTLKVIDDSTWEYTKDSPMPVSKQISVERIEDYTGFETYKIIDSADVKEFTSSTHEFFVIPIEENGITQISFGAVPSKENEGGRTHDEVIEFSRKYGDNYKLQK</sequence>
<proteinExistence type="predicted"/>
<organism evidence="2 3">
    <name type="scientific">Enterococcus mundtii</name>
    <dbReference type="NCBI Taxonomy" id="53346"/>
    <lineage>
        <taxon>Bacteria</taxon>
        <taxon>Bacillati</taxon>
        <taxon>Bacillota</taxon>
        <taxon>Bacilli</taxon>
        <taxon>Lactobacillales</taxon>
        <taxon>Enterococcaceae</taxon>
        <taxon>Enterococcus</taxon>
    </lineage>
</organism>
<dbReference type="RefSeq" id="WP_071867362.1">
    <property type="nucleotide sequence ID" value="NZ_BJWA01000025.1"/>
</dbReference>
<reference evidence="2 3" key="1">
    <citation type="submission" date="2019-07" db="EMBL/GenBank/DDBJ databases">
        <title>Whole genome shotgun sequence of Enterococcus mundtii NBRC 100490.</title>
        <authorList>
            <person name="Hosoyama A."/>
            <person name="Uohara A."/>
            <person name="Ohji S."/>
            <person name="Ichikawa N."/>
        </authorList>
    </citation>
    <scope>NUCLEOTIDE SEQUENCE [LARGE SCALE GENOMIC DNA]</scope>
    <source>
        <strain evidence="2 3">NBRC 100490</strain>
    </source>
</reference>
<feature type="signal peptide" evidence="1">
    <location>
        <begin position="1"/>
        <end position="29"/>
    </location>
</feature>
<evidence type="ECO:0000256" key="1">
    <source>
        <dbReference type="SAM" id="SignalP"/>
    </source>
</evidence>
<name>A0ABQ0VFM8_ENTMU</name>